<gene>
    <name evidence="24" type="ORF">QTO34_002929</name>
</gene>
<evidence type="ECO:0000313" key="25">
    <source>
        <dbReference type="Proteomes" id="UP001177744"/>
    </source>
</evidence>
<evidence type="ECO:0000256" key="15">
    <source>
        <dbReference type="ARBA" id="ARBA00024225"/>
    </source>
</evidence>
<evidence type="ECO:0000256" key="19">
    <source>
        <dbReference type="ARBA" id="ARBA00048457"/>
    </source>
</evidence>
<dbReference type="GO" id="GO:0140571">
    <property type="term" value="F:transmembrane ascorbate ferrireductase activity"/>
    <property type="evidence" value="ECO:0007669"/>
    <property type="project" value="UniProtKB-EC"/>
</dbReference>
<feature type="region of interest" description="Disordered" evidence="21">
    <location>
        <begin position="418"/>
        <end position="470"/>
    </location>
</feature>
<feature type="compositionally biased region" description="Basic and acidic residues" evidence="21">
    <location>
        <begin position="439"/>
        <end position="459"/>
    </location>
</feature>
<keyword evidence="14 22" id="KW-0472">Membrane</keyword>
<evidence type="ECO:0000256" key="10">
    <source>
        <dbReference type="ARBA" id="ARBA00022982"/>
    </source>
</evidence>
<evidence type="ECO:0000313" key="24">
    <source>
        <dbReference type="EMBL" id="KAK1336893.1"/>
    </source>
</evidence>
<evidence type="ECO:0000256" key="7">
    <source>
        <dbReference type="ARBA" id="ARBA00022692"/>
    </source>
</evidence>
<evidence type="ECO:0000256" key="18">
    <source>
        <dbReference type="ARBA" id="ARBA00047447"/>
    </source>
</evidence>
<reference evidence="24" key="1">
    <citation type="submission" date="2023-06" db="EMBL/GenBank/DDBJ databases">
        <title>Reference genome for the Northern bat (Eptesicus nilssonii), a most northern bat species.</title>
        <authorList>
            <person name="Laine V.N."/>
            <person name="Pulliainen A.T."/>
            <person name="Lilley T.M."/>
        </authorList>
    </citation>
    <scope>NUCLEOTIDE SEQUENCE</scope>
    <source>
        <strain evidence="24">BLF_Eptnil</strain>
        <tissue evidence="24">Kidney</tissue>
    </source>
</reference>
<keyword evidence="10" id="KW-0249">Electron transport</keyword>
<keyword evidence="6" id="KW-0349">Heme</keyword>
<comment type="cofactor">
    <cofactor evidence="1">
        <name>heme b</name>
        <dbReference type="ChEBI" id="CHEBI:60344"/>
    </cofactor>
</comment>
<keyword evidence="7 22" id="KW-0812">Transmembrane</keyword>
<evidence type="ECO:0000256" key="9">
    <source>
        <dbReference type="ARBA" id="ARBA00022967"/>
    </source>
</evidence>
<feature type="compositionally biased region" description="Polar residues" evidence="21">
    <location>
        <begin position="460"/>
        <end position="470"/>
    </location>
</feature>
<dbReference type="GO" id="GO:0046872">
    <property type="term" value="F:metal ion binding"/>
    <property type="evidence" value="ECO:0007669"/>
    <property type="project" value="UniProtKB-KW"/>
</dbReference>
<evidence type="ECO:0000256" key="11">
    <source>
        <dbReference type="ARBA" id="ARBA00022989"/>
    </source>
</evidence>
<keyword evidence="25" id="KW-1185">Reference proteome</keyword>
<dbReference type="Pfam" id="PF03188">
    <property type="entry name" value="Cytochrom_B561"/>
    <property type="match status" value="2"/>
</dbReference>
<name>A0AA40HT84_CNENI</name>
<comment type="caution">
    <text evidence="24">The sequence shown here is derived from an EMBL/GenBank/DDBJ whole genome shotgun (WGS) entry which is preliminary data.</text>
</comment>
<evidence type="ECO:0000256" key="4">
    <source>
        <dbReference type="ARBA" id="ARBA00022448"/>
    </source>
</evidence>
<evidence type="ECO:0000256" key="16">
    <source>
        <dbReference type="ARBA" id="ARBA00024244"/>
    </source>
</evidence>
<evidence type="ECO:0000256" key="20">
    <source>
        <dbReference type="ARBA" id="ARBA00049459"/>
    </source>
</evidence>
<dbReference type="PROSITE" id="PS50939">
    <property type="entry name" value="CYTOCHROME_B561"/>
    <property type="match status" value="1"/>
</dbReference>
<dbReference type="PANTHER" id="PTHR10106">
    <property type="entry name" value="CYTOCHROME B561-RELATED"/>
    <property type="match status" value="1"/>
</dbReference>
<feature type="domain" description="Cytochrome b561" evidence="23">
    <location>
        <begin position="1"/>
        <end position="165"/>
    </location>
</feature>
<comment type="catalytic activity">
    <reaction evidence="20">
        <text>Cu(2+)(out) + L-ascorbate(in) = Cu(+)(out) + monodehydro-L-ascorbate radical(in) + H(+)</text>
        <dbReference type="Rhea" id="RHEA:66656"/>
        <dbReference type="ChEBI" id="CHEBI:15378"/>
        <dbReference type="ChEBI" id="CHEBI:29036"/>
        <dbReference type="ChEBI" id="CHEBI:38290"/>
        <dbReference type="ChEBI" id="CHEBI:49552"/>
        <dbReference type="ChEBI" id="CHEBI:59513"/>
    </reaction>
    <physiologicalReaction direction="left-to-right" evidence="20">
        <dbReference type="Rhea" id="RHEA:66657"/>
    </physiologicalReaction>
</comment>
<keyword evidence="9" id="KW-1278">Translocase</keyword>
<dbReference type="PANTHER" id="PTHR10106:SF12">
    <property type="entry name" value="PLASMA MEMBRANE ASCORBATE-DEPENDENT REDUCTASE CYBRD1"/>
    <property type="match status" value="1"/>
</dbReference>
<evidence type="ECO:0000256" key="5">
    <source>
        <dbReference type="ARBA" id="ARBA00022475"/>
    </source>
</evidence>
<proteinExistence type="predicted"/>
<keyword evidence="11 22" id="KW-1133">Transmembrane helix</keyword>
<evidence type="ECO:0000256" key="6">
    <source>
        <dbReference type="ARBA" id="ARBA00022617"/>
    </source>
</evidence>
<dbReference type="Gene3D" id="1.20.120.1770">
    <property type="match status" value="1"/>
</dbReference>
<feature type="region of interest" description="Disordered" evidence="21">
    <location>
        <begin position="227"/>
        <end position="256"/>
    </location>
</feature>
<evidence type="ECO:0000256" key="22">
    <source>
        <dbReference type="SAM" id="Phobius"/>
    </source>
</evidence>
<keyword evidence="12" id="KW-0560">Oxidoreductase</keyword>
<evidence type="ECO:0000256" key="2">
    <source>
        <dbReference type="ARBA" id="ARBA00004424"/>
    </source>
</evidence>
<protein>
    <recommendedName>
        <fullName evidence="16">Plasma membrane ascorbate-dependent reductase CYBRD1</fullName>
        <ecNumber evidence="15">7.2.1.3</ecNumber>
    </recommendedName>
    <alternativeName>
        <fullName evidence="17">Cytochrome b reductase 1</fullName>
    </alternativeName>
</protein>
<dbReference type="AlphaFoldDB" id="A0AA40HT84"/>
<evidence type="ECO:0000259" key="23">
    <source>
        <dbReference type="PROSITE" id="PS50939"/>
    </source>
</evidence>
<evidence type="ECO:0000256" key="13">
    <source>
        <dbReference type="ARBA" id="ARBA00023004"/>
    </source>
</evidence>
<feature type="compositionally biased region" description="Polar residues" evidence="21">
    <location>
        <begin position="422"/>
        <end position="437"/>
    </location>
</feature>
<keyword evidence="13" id="KW-0408">Iron</keyword>
<organism evidence="24 25">
    <name type="scientific">Cnephaeus nilssonii</name>
    <name type="common">Northern bat</name>
    <name type="synonym">Eptesicus nilssonii</name>
    <dbReference type="NCBI Taxonomy" id="3371016"/>
    <lineage>
        <taxon>Eukaryota</taxon>
        <taxon>Metazoa</taxon>
        <taxon>Chordata</taxon>
        <taxon>Craniata</taxon>
        <taxon>Vertebrata</taxon>
        <taxon>Euteleostomi</taxon>
        <taxon>Mammalia</taxon>
        <taxon>Eutheria</taxon>
        <taxon>Laurasiatheria</taxon>
        <taxon>Chiroptera</taxon>
        <taxon>Yangochiroptera</taxon>
        <taxon>Vespertilionidae</taxon>
        <taxon>Cnephaeus</taxon>
    </lineage>
</organism>
<keyword evidence="5" id="KW-1003">Cell membrane</keyword>
<dbReference type="InterPro" id="IPR006593">
    <property type="entry name" value="Cyt_b561/ferric_Rdtase_TM"/>
</dbReference>
<accession>A0AA40HT84</accession>
<dbReference type="GO" id="GO:0005765">
    <property type="term" value="C:lysosomal membrane"/>
    <property type="evidence" value="ECO:0007669"/>
    <property type="project" value="TreeGrafter"/>
</dbReference>
<evidence type="ECO:0000256" key="1">
    <source>
        <dbReference type="ARBA" id="ARBA00001970"/>
    </source>
</evidence>
<evidence type="ECO:0000256" key="17">
    <source>
        <dbReference type="ARBA" id="ARBA00031718"/>
    </source>
</evidence>
<feature type="region of interest" description="Disordered" evidence="21">
    <location>
        <begin position="269"/>
        <end position="300"/>
    </location>
</feature>
<dbReference type="GO" id="GO:0016324">
    <property type="term" value="C:apical plasma membrane"/>
    <property type="evidence" value="ECO:0007669"/>
    <property type="project" value="UniProtKB-SubCell"/>
</dbReference>
<comment type="catalytic activity">
    <reaction evidence="18">
        <text>monodehydro-L-ascorbate radical(out) + L-ascorbate(in) = monodehydro-L-ascorbate radical(in) + L-ascorbate(out)</text>
        <dbReference type="Rhea" id="RHEA:66524"/>
        <dbReference type="ChEBI" id="CHEBI:38290"/>
        <dbReference type="ChEBI" id="CHEBI:59513"/>
    </reaction>
    <physiologicalReaction direction="left-to-right" evidence="18">
        <dbReference type="Rhea" id="RHEA:66525"/>
    </physiologicalReaction>
</comment>
<evidence type="ECO:0000256" key="8">
    <source>
        <dbReference type="ARBA" id="ARBA00022723"/>
    </source>
</evidence>
<comment type="subunit">
    <text evidence="3">Homodimer.</text>
</comment>
<evidence type="ECO:0000256" key="14">
    <source>
        <dbReference type="ARBA" id="ARBA00023136"/>
    </source>
</evidence>
<sequence length="470" mass="52274">MVEPLPIIVYRLPWTWKCSKLLMKSIHAGLNFVAAILAIISLVAVFDFHNTLNIPNMYSLHSWIGLTAVILYVLQLVRPGLAPRPLHHLRILEPELCGEPSTHLTHSFSDIAFKMPRTHKLHSQWQNRFFIFLLPWAPLSLRAFLMPIHVYSGLLIFGTVIATALMGDAELAAPLAPRAQRLYHGCRRLSEGLGCLRTAGRTGPPRSKAKAGDLAACLLRRKAFRKPPQRRRLSEGLGRRRTAGRTGPPRSKAKAGDLAACLLRRKAFRKPPQRRRLSEGLGRRRTAGRTGPPRSKAKAGDLAACLLRRKAFRKPPQRRRLSEGLGHRRTARWCTRKRPGYDTFPPEGVFANTLGLLILSPDHNGNVLQEPASIRLQPNGGTPEGVEGSMAINFGNTDKSDSELNNEAAARKRNVALDESGQRSTMLMHQQSQSSRGNADYRKLGSENGIKQEDLDSRKSSTVVQECNLG</sequence>
<comment type="subcellular location">
    <subcellularLocation>
        <location evidence="2">Apical cell membrane</location>
        <topology evidence="2">Multi-pass membrane protein</topology>
    </subcellularLocation>
</comment>
<dbReference type="InterPro" id="IPR043205">
    <property type="entry name" value="CYB561/CYBRD1-like"/>
</dbReference>
<evidence type="ECO:0000256" key="21">
    <source>
        <dbReference type="SAM" id="MobiDB-lite"/>
    </source>
</evidence>
<keyword evidence="4" id="KW-0813">Transport</keyword>
<evidence type="ECO:0000256" key="3">
    <source>
        <dbReference type="ARBA" id="ARBA00011738"/>
    </source>
</evidence>
<feature type="transmembrane region" description="Helical" evidence="22">
    <location>
        <begin position="58"/>
        <end position="77"/>
    </location>
</feature>
<evidence type="ECO:0000256" key="12">
    <source>
        <dbReference type="ARBA" id="ARBA00023002"/>
    </source>
</evidence>
<comment type="catalytic activity">
    <reaction evidence="19">
        <text>Fe(3+)(out) + L-ascorbate(in) = monodehydro-L-ascorbate radical(in) + Fe(2+)(out) + H(+)</text>
        <dbReference type="Rhea" id="RHEA:30403"/>
        <dbReference type="ChEBI" id="CHEBI:15378"/>
        <dbReference type="ChEBI" id="CHEBI:29033"/>
        <dbReference type="ChEBI" id="CHEBI:29034"/>
        <dbReference type="ChEBI" id="CHEBI:38290"/>
        <dbReference type="ChEBI" id="CHEBI:59513"/>
        <dbReference type="EC" id="7.2.1.3"/>
    </reaction>
    <physiologicalReaction direction="left-to-right" evidence="19">
        <dbReference type="Rhea" id="RHEA:30404"/>
    </physiologicalReaction>
</comment>
<dbReference type="EMBL" id="JAULJE010000012">
    <property type="protein sequence ID" value="KAK1336893.1"/>
    <property type="molecule type" value="Genomic_DNA"/>
</dbReference>
<dbReference type="SMART" id="SM00665">
    <property type="entry name" value="B561"/>
    <property type="match status" value="1"/>
</dbReference>
<feature type="transmembrane region" description="Helical" evidence="22">
    <location>
        <begin position="129"/>
        <end position="148"/>
    </location>
</feature>
<keyword evidence="8" id="KW-0479">Metal-binding</keyword>
<dbReference type="Proteomes" id="UP001177744">
    <property type="component" value="Unassembled WGS sequence"/>
</dbReference>
<feature type="transmembrane region" description="Helical" evidence="22">
    <location>
        <begin position="21"/>
        <end position="46"/>
    </location>
</feature>
<dbReference type="EC" id="7.2.1.3" evidence="15"/>